<keyword evidence="2" id="KW-0575">Peroxidase</keyword>
<dbReference type="STRING" id="39060.SAMN05660706_12121"/>
<name>A0A1I6DYI8_9FIRM</name>
<dbReference type="InterPro" id="IPR003779">
    <property type="entry name" value="CMD-like"/>
</dbReference>
<dbReference type="AlphaFoldDB" id="A0A1I6DYI8"/>
<evidence type="ECO:0000259" key="1">
    <source>
        <dbReference type="Pfam" id="PF02627"/>
    </source>
</evidence>
<proteinExistence type="predicted"/>
<organism evidence="2 3">
    <name type="scientific">Desulfoscipio geothermicus DSM 3669</name>
    <dbReference type="NCBI Taxonomy" id="1121426"/>
    <lineage>
        <taxon>Bacteria</taxon>
        <taxon>Bacillati</taxon>
        <taxon>Bacillota</taxon>
        <taxon>Clostridia</taxon>
        <taxon>Eubacteriales</taxon>
        <taxon>Desulfallaceae</taxon>
        <taxon>Desulfoscipio</taxon>
    </lineage>
</organism>
<dbReference type="GO" id="GO:0051920">
    <property type="term" value="F:peroxiredoxin activity"/>
    <property type="evidence" value="ECO:0007669"/>
    <property type="project" value="InterPro"/>
</dbReference>
<dbReference type="OrthoDB" id="9806086at2"/>
<dbReference type="RefSeq" id="WP_092484839.1">
    <property type="nucleotide sequence ID" value="NZ_FOYM01000021.1"/>
</dbReference>
<reference evidence="3" key="1">
    <citation type="submission" date="2016-10" db="EMBL/GenBank/DDBJ databases">
        <authorList>
            <person name="Varghese N."/>
            <person name="Submissions S."/>
        </authorList>
    </citation>
    <scope>NUCLEOTIDE SEQUENCE [LARGE SCALE GENOMIC DNA]</scope>
    <source>
        <strain evidence="3">DSM 3669</strain>
    </source>
</reference>
<feature type="domain" description="Carboxymuconolactone decarboxylase-like" evidence="1">
    <location>
        <begin position="23"/>
        <end position="104"/>
    </location>
</feature>
<dbReference type="PANTHER" id="PTHR33930">
    <property type="entry name" value="ALKYL HYDROPEROXIDE REDUCTASE AHPD"/>
    <property type="match status" value="1"/>
</dbReference>
<protein>
    <submittedName>
        <fullName evidence="2">Alkylhydroperoxidase AhpD family core domain-containing protein</fullName>
    </submittedName>
</protein>
<keyword evidence="2" id="KW-0560">Oxidoreductase</keyword>
<evidence type="ECO:0000313" key="2">
    <source>
        <dbReference type="EMBL" id="SFR10486.1"/>
    </source>
</evidence>
<dbReference type="Gene3D" id="1.20.1290.10">
    <property type="entry name" value="AhpD-like"/>
    <property type="match status" value="1"/>
</dbReference>
<gene>
    <name evidence="2" type="ORF">SAMN05660706_12121</name>
</gene>
<dbReference type="Pfam" id="PF02627">
    <property type="entry name" value="CMD"/>
    <property type="match status" value="1"/>
</dbReference>
<dbReference type="EMBL" id="FOYM01000021">
    <property type="protein sequence ID" value="SFR10486.1"/>
    <property type="molecule type" value="Genomic_DNA"/>
</dbReference>
<dbReference type="PANTHER" id="PTHR33930:SF2">
    <property type="entry name" value="BLR3452 PROTEIN"/>
    <property type="match status" value="1"/>
</dbReference>
<evidence type="ECO:0000313" key="3">
    <source>
        <dbReference type="Proteomes" id="UP000199584"/>
    </source>
</evidence>
<dbReference type="InterPro" id="IPR029032">
    <property type="entry name" value="AhpD-like"/>
</dbReference>
<dbReference type="Proteomes" id="UP000199584">
    <property type="component" value="Unassembled WGS sequence"/>
</dbReference>
<keyword evidence="3" id="KW-1185">Reference proteome</keyword>
<sequence length="110" mass="12248">MNKGETLLNQLAEGKVLLQKELPEAMTKFQELHDTILKDGKLSVRQKRLIGLGMALVLKCDYCIAIHLKAIKDMGIGFDEVLEVCSMAMLMHGGPGFAYSTLVARLWNEI</sequence>
<accession>A0A1I6DYI8</accession>
<dbReference type="SUPFAM" id="SSF69118">
    <property type="entry name" value="AhpD-like"/>
    <property type="match status" value="1"/>
</dbReference>